<dbReference type="PANTHER" id="PTHR30629">
    <property type="entry name" value="PROPHAGE INTEGRASE"/>
    <property type="match status" value="1"/>
</dbReference>
<keyword evidence="4" id="KW-0233">DNA recombination</keyword>
<dbReference type="InterPro" id="IPR013762">
    <property type="entry name" value="Integrase-like_cat_sf"/>
</dbReference>
<evidence type="ECO:0000256" key="1">
    <source>
        <dbReference type="ARBA" id="ARBA00008857"/>
    </source>
</evidence>
<dbReference type="InterPro" id="IPR002104">
    <property type="entry name" value="Integrase_catalytic"/>
</dbReference>
<feature type="domain" description="Tyr recombinase" evidence="6">
    <location>
        <begin position="195"/>
        <end position="370"/>
    </location>
</feature>
<dbReference type="InterPro" id="IPR050808">
    <property type="entry name" value="Phage_Integrase"/>
</dbReference>
<dbReference type="Gene3D" id="1.10.150.130">
    <property type="match status" value="1"/>
</dbReference>
<keyword evidence="3" id="KW-0238">DNA-binding</keyword>
<proteinExistence type="inferred from homology"/>
<dbReference type="GO" id="GO:0003677">
    <property type="term" value="F:DNA binding"/>
    <property type="evidence" value="ECO:0007669"/>
    <property type="project" value="UniProtKB-KW"/>
</dbReference>
<keyword evidence="2" id="KW-0229">DNA integration</keyword>
<evidence type="ECO:0000256" key="3">
    <source>
        <dbReference type="ARBA" id="ARBA00023125"/>
    </source>
</evidence>
<dbReference type="GO" id="GO:0006310">
    <property type="term" value="P:DNA recombination"/>
    <property type="evidence" value="ECO:0007669"/>
    <property type="project" value="UniProtKB-KW"/>
</dbReference>
<comment type="similarity">
    <text evidence="1">Belongs to the 'phage' integrase family.</text>
</comment>
<evidence type="ECO:0000256" key="5">
    <source>
        <dbReference type="SAM" id="MobiDB-lite"/>
    </source>
</evidence>
<sequence length="403" mass="46158">MAERKKTQYVGTYYREELKLGSPSQYERVYYIRYRLGGRGSRLIEERVGRESEGMTAARASHIRADRARGRALSNRDRRETEEAVRRAEAERPTIARLWALYRESRPDRQRWDSDISRYRLHIEPHFGAKTPADIVTLDVDRLRAQMTRDGKKPSTIKGAMDLLQRLVRFGAKKGLCPMPEISRLHFNYPQVDDARTENMTARQMRAYLQALDEEPDQNAAAFLRLALATGMRKSALLGLRWDDIDFDFGFITLRGELAKKRRTERIPLSAAARKILRGIDRIDVTYVFPGKYGGPRKEFKKIAERIKEKAGLPADFRPLHGLRHTFASWLASSGEVDLYTLQKLLTHNSPQMTQRYAHLADAALHRAASVVDRLFVSTGGENEKDMAPQAGQRLKDPTDSVT</sequence>
<dbReference type="GO" id="GO:0015074">
    <property type="term" value="P:DNA integration"/>
    <property type="evidence" value="ECO:0007669"/>
    <property type="project" value="UniProtKB-KW"/>
</dbReference>
<dbReference type="PANTHER" id="PTHR30629:SF2">
    <property type="entry name" value="PROPHAGE INTEGRASE INTS-RELATED"/>
    <property type="match status" value="1"/>
</dbReference>
<feature type="compositionally biased region" description="Basic and acidic residues" evidence="5">
    <location>
        <begin position="394"/>
        <end position="403"/>
    </location>
</feature>
<dbReference type="Pfam" id="PF00589">
    <property type="entry name" value="Phage_integrase"/>
    <property type="match status" value="1"/>
</dbReference>
<dbReference type="SUPFAM" id="SSF56349">
    <property type="entry name" value="DNA breaking-rejoining enzymes"/>
    <property type="match status" value="1"/>
</dbReference>
<dbReference type="InterPro" id="IPR011010">
    <property type="entry name" value="DNA_brk_join_enz"/>
</dbReference>
<reference evidence="7" key="1">
    <citation type="submission" date="2016-04" db="EMBL/GenBank/DDBJ databases">
        <authorList>
            <person name="Evans L.H."/>
            <person name="Alamgir A."/>
            <person name="Owens N."/>
            <person name="Weber N.D."/>
            <person name="Virtaneva K."/>
            <person name="Barbian K."/>
            <person name="Babar A."/>
            <person name="Rosenke K."/>
        </authorList>
    </citation>
    <scope>NUCLEOTIDE SEQUENCE</scope>
    <source>
        <strain evidence="7">86</strain>
    </source>
</reference>
<evidence type="ECO:0000313" key="7">
    <source>
        <dbReference type="EMBL" id="SBW10979.1"/>
    </source>
</evidence>
<name>A0A212KH65_9DELT</name>
<dbReference type="AlphaFoldDB" id="A0A212KH65"/>
<dbReference type="EMBL" id="FLUQ01000007">
    <property type="protein sequence ID" value="SBW10979.1"/>
    <property type="molecule type" value="Genomic_DNA"/>
</dbReference>
<evidence type="ECO:0000256" key="2">
    <source>
        <dbReference type="ARBA" id="ARBA00022908"/>
    </source>
</evidence>
<accession>A0A212KH65</accession>
<evidence type="ECO:0000259" key="6">
    <source>
        <dbReference type="PROSITE" id="PS51898"/>
    </source>
</evidence>
<evidence type="ECO:0000256" key="4">
    <source>
        <dbReference type="ARBA" id="ARBA00023172"/>
    </source>
</evidence>
<dbReference type="CDD" id="cd00796">
    <property type="entry name" value="INT_Rci_Hp1_C"/>
    <property type="match status" value="1"/>
</dbReference>
<dbReference type="Gene3D" id="1.10.443.10">
    <property type="entry name" value="Intergrase catalytic core"/>
    <property type="match status" value="1"/>
</dbReference>
<feature type="region of interest" description="Disordered" evidence="5">
    <location>
        <begin position="382"/>
        <end position="403"/>
    </location>
</feature>
<gene>
    <name evidence="7" type="ORF">KL86DPRO_70116</name>
</gene>
<protein>
    <submittedName>
        <fullName evidence="7">Site-specific recombinase XerD</fullName>
    </submittedName>
</protein>
<dbReference type="PROSITE" id="PS51898">
    <property type="entry name" value="TYR_RECOMBINASE"/>
    <property type="match status" value="1"/>
</dbReference>
<organism evidence="7">
    <name type="scientific">uncultured delta proteobacterium</name>
    <dbReference type="NCBI Taxonomy" id="34034"/>
    <lineage>
        <taxon>Bacteria</taxon>
        <taxon>Deltaproteobacteria</taxon>
        <taxon>environmental samples</taxon>
    </lineage>
</organism>
<dbReference type="InterPro" id="IPR010998">
    <property type="entry name" value="Integrase_recombinase_N"/>
</dbReference>